<dbReference type="EMBL" id="FN429986">
    <property type="protein sequence ID" value="CAZ79321.1"/>
    <property type="molecule type" value="Genomic_DNA"/>
</dbReference>
<dbReference type="AlphaFoldDB" id="D5G478"/>
<dbReference type="Proteomes" id="UP000006911">
    <property type="component" value="Unassembled WGS sequence"/>
</dbReference>
<protein>
    <submittedName>
        <fullName evidence="1">(Perigord truffle) hypothetical protein</fullName>
    </submittedName>
</protein>
<dbReference type="eggNOG" id="ENOG502SYYZ">
    <property type="taxonomic scope" value="Eukaryota"/>
</dbReference>
<organism evidence="1 2">
    <name type="scientific">Tuber melanosporum (strain Mel28)</name>
    <name type="common">Perigord black truffle</name>
    <dbReference type="NCBI Taxonomy" id="656061"/>
    <lineage>
        <taxon>Eukaryota</taxon>
        <taxon>Fungi</taxon>
        <taxon>Dikarya</taxon>
        <taxon>Ascomycota</taxon>
        <taxon>Pezizomycotina</taxon>
        <taxon>Pezizomycetes</taxon>
        <taxon>Pezizales</taxon>
        <taxon>Tuberaceae</taxon>
        <taxon>Tuber</taxon>
    </lineage>
</organism>
<gene>
    <name evidence="1" type="ORF">GSTUM_00003985001</name>
</gene>
<evidence type="ECO:0000313" key="1">
    <source>
        <dbReference type="EMBL" id="CAZ79321.1"/>
    </source>
</evidence>
<accession>D5G478</accession>
<proteinExistence type="predicted"/>
<keyword evidence="2" id="KW-1185">Reference proteome</keyword>
<evidence type="ECO:0000313" key="2">
    <source>
        <dbReference type="Proteomes" id="UP000006911"/>
    </source>
</evidence>
<dbReference type="HOGENOM" id="CLU_575137_0_0_1"/>
<reference evidence="1 2" key="1">
    <citation type="journal article" date="2010" name="Nature">
        <title>Perigord black truffle genome uncovers evolutionary origins and mechanisms of symbiosis.</title>
        <authorList>
            <person name="Martin F."/>
            <person name="Kohler A."/>
            <person name="Murat C."/>
            <person name="Balestrini R."/>
            <person name="Coutinho P.M."/>
            <person name="Jaillon O."/>
            <person name="Montanini B."/>
            <person name="Morin E."/>
            <person name="Noel B."/>
            <person name="Percudani R."/>
            <person name="Porcel B."/>
            <person name="Rubini A."/>
            <person name="Amicucci A."/>
            <person name="Amselem J."/>
            <person name="Anthouard V."/>
            <person name="Arcioni S."/>
            <person name="Artiguenave F."/>
            <person name="Aury J.M."/>
            <person name="Ballario P."/>
            <person name="Bolchi A."/>
            <person name="Brenna A."/>
            <person name="Brun A."/>
            <person name="Buee M."/>
            <person name="Cantarel B."/>
            <person name="Chevalier G."/>
            <person name="Couloux A."/>
            <person name="Da Silva C."/>
            <person name="Denoeud F."/>
            <person name="Duplessis S."/>
            <person name="Ghignone S."/>
            <person name="Hilselberger B."/>
            <person name="Iotti M."/>
            <person name="Marcais B."/>
            <person name="Mello A."/>
            <person name="Miranda M."/>
            <person name="Pacioni G."/>
            <person name="Quesneville H."/>
            <person name="Riccioni C."/>
            <person name="Ruotolo R."/>
            <person name="Splivallo R."/>
            <person name="Stocchi V."/>
            <person name="Tisserant E."/>
            <person name="Viscomi A.R."/>
            <person name="Zambonelli A."/>
            <person name="Zampieri E."/>
            <person name="Henrissat B."/>
            <person name="Lebrun M.H."/>
            <person name="Paolocci F."/>
            <person name="Bonfante P."/>
            <person name="Ottonello S."/>
            <person name="Wincker P."/>
        </authorList>
    </citation>
    <scope>NUCLEOTIDE SEQUENCE [LARGE SCALE GENOMIC DNA]</scope>
    <source>
        <strain evidence="1 2">Mel28</strain>
    </source>
</reference>
<name>D5G478_TUBMM</name>
<dbReference type="RefSeq" id="XP_002835200.1">
    <property type="nucleotide sequence ID" value="XM_002835154.1"/>
</dbReference>
<dbReference type="GeneID" id="9184297"/>
<dbReference type="InParanoid" id="D5G478"/>
<dbReference type="KEGG" id="tml:GSTUM_00003985001"/>
<sequence length="475" mass="52821">MSSDKLQDSPQVPITTQSNTYSLYNLPKSALMLKHIPPLRAHLRHILPKRALHITSISRALSPSDKLWIAPSDADPSTRDYTLAFRAARLPKPATAETLPQICRSIINSNPNISVSSAVRKTVERAGYTWENCGSCEKTTLSPREQDSRKAEDVPALLVLPFPMVPAGPSFAAIPRRQIKGTCRDLADLSYQFNPSLSSLSTIERGIYVSTLWKRLLPLFKGTLRASIHKILPDEEREAQIEKLVHRFEVSGCLTVVFIHAELTDENSLPLVSREVEECDYINATNGLWSPVLAILSNGLSFQYFIYNSITAPTKISASMVFNCLRLPPTETEFGKDTVEGTLQRMYYVFLCGYINGIKAQIQRISVVYGDEEDRAGWALKKALEEAEWALEASKEAIDGNASAEEGVEALARRSVGTGTRLEGECARTLGSLFSRQGKTPQTQSSIGAKQERYAQCLAKERQLEYSVLAHFIFH</sequence>